<comment type="caution">
    <text evidence="2">The sequence shown here is derived from an EMBL/GenBank/DDBJ whole genome shotgun (WGS) entry which is preliminary data.</text>
</comment>
<organism evidence="2 3">
    <name type="scientific">Rubus argutus</name>
    <name type="common">Southern blackberry</name>
    <dbReference type="NCBI Taxonomy" id="59490"/>
    <lineage>
        <taxon>Eukaryota</taxon>
        <taxon>Viridiplantae</taxon>
        <taxon>Streptophyta</taxon>
        <taxon>Embryophyta</taxon>
        <taxon>Tracheophyta</taxon>
        <taxon>Spermatophyta</taxon>
        <taxon>Magnoliopsida</taxon>
        <taxon>eudicotyledons</taxon>
        <taxon>Gunneridae</taxon>
        <taxon>Pentapetalae</taxon>
        <taxon>rosids</taxon>
        <taxon>fabids</taxon>
        <taxon>Rosales</taxon>
        <taxon>Rosaceae</taxon>
        <taxon>Rosoideae</taxon>
        <taxon>Rosoideae incertae sedis</taxon>
        <taxon>Rubus</taxon>
    </lineage>
</organism>
<evidence type="ECO:0000313" key="3">
    <source>
        <dbReference type="Proteomes" id="UP001457282"/>
    </source>
</evidence>
<evidence type="ECO:0000256" key="1">
    <source>
        <dbReference type="SAM" id="MobiDB-lite"/>
    </source>
</evidence>
<name>A0AAW1Y625_RUBAR</name>
<protein>
    <submittedName>
        <fullName evidence="2">Uncharacterized protein</fullName>
    </submittedName>
</protein>
<proteinExistence type="predicted"/>
<reference evidence="2 3" key="1">
    <citation type="journal article" date="2023" name="G3 (Bethesda)">
        <title>A chromosome-length genome assembly and annotation of blackberry (Rubus argutus, cv. 'Hillquist').</title>
        <authorList>
            <person name="Bruna T."/>
            <person name="Aryal R."/>
            <person name="Dudchenko O."/>
            <person name="Sargent D.J."/>
            <person name="Mead D."/>
            <person name="Buti M."/>
            <person name="Cavallini A."/>
            <person name="Hytonen T."/>
            <person name="Andres J."/>
            <person name="Pham M."/>
            <person name="Weisz D."/>
            <person name="Mascagni F."/>
            <person name="Usai G."/>
            <person name="Natali L."/>
            <person name="Bassil N."/>
            <person name="Fernandez G.E."/>
            <person name="Lomsadze A."/>
            <person name="Armour M."/>
            <person name="Olukolu B."/>
            <person name="Poorten T."/>
            <person name="Britton C."/>
            <person name="Davik J."/>
            <person name="Ashrafi H."/>
            <person name="Aiden E.L."/>
            <person name="Borodovsky M."/>
            <person name="Worthington M."/>
        </authorList>
    </citation>
    <scope>NUCLEOTIDE SEQUENCE [LARGE SCALE GENOMIC DNA]</scope>
    <source>
        <strain evidence="2">PI 553951</strain>
    </source>
</reference>
<gene>
    <name evidence="2" type="ORF">M0R45_010112</name>
</gene>
<dbReference type="AlphaFoldDB" id="A0AAW1Y625"/>
<dbReference type="Proteomes" id="UP001457282">
    <property type="component" value="Unassembled WGS sequence"/>
</dbReference>
<keyword evidence="3" id="KW-1185">Reference proteome</keyword>
<dbReference type="EMBL" id="JBEDUW010000002">
    <property type="protein sequence ID" value="KAK9944551.1"/>
    <property type="molecule type" value="Genomic_DNA"/>
</dbReference>
<sequence length="82" mass="9261">MRYSSQTSERTKGVRTDFTKCTSLSVQRVQNQSQKANASGRSTRASGRIYRVFDSSIQRVRRPDGVQGRPDGFEAESSLEWS</sequence>
<accession>A0AAW1Y625</accession>
<evidence type="ECO:0000313" key="2">
    <source>
        <dbReference type="EMBL" id="KAK9944551.1"/>
    </source>
</evidence>
<feature type="region of interest" description="Disordered" evidence="1">
    <location>
        <begin position="61"/>
        <end position="82"/>
    </location>
</feature>